<dbReference type="InterPro" id="IPR008969">
    <property type="entry name" value="CarboxyPept-like_regulatory"/>
</dbReference>
<dbReference type="EMBL" id="CP019336">
    <property type="protein sequence ID" value="AUC21169.1"/>
    <property type="molecule type" value="Genomic_DNA"/>
</dbReference>
<proteinExistence type="inferred from homology"/>
<keyword evidence="4 7" id="KW-0812">Transmembrane</keyword>
<feature type="chain" id="PRO_5045509674" evidence="8">
    <location>
        <begin position="22"/>
        <end position="998"/>
    </location>
</feature>
<protein>
    <submittedName>
        <fullName evidence="10">SusC/RagA family TonB-linked outer membrane protein</fullName>
    </submittedName>
</protein>
<accession>A0ABM6PX08</accession>
<dbReference type="PROSITE" id="PS52016">
    <property type="entry name" value="TONB_DEPENDENT_REC_3"/>
    <property type="match status" value="1"/>
</dbReference>
<evidence type="ECO:0000313" key="10">
    <source>
        <dbReference type="EMBL" id="AUC21169.1"/>
    </source>
</evidence>
<dbReference type="InterPro" id="IPR037066">
    <property type="entry name" value="Plug_dom_sf"/>
</dbReference>
<dbReference type="InterPro" id="IPR036942">
    <property type="entry name" value="Beta-barrel_TonB_sf"/>
</dbReference>
<organism evidence="10 11">
    <name type="scientific">Polaribacter sejongensis</name>
    <dbReference type="NCBI Taxonomy" id="985043"/>
    <lineage>
        <taxon>Bacteria</taxon>
        <taxon>Pseudomonadati</taxon>
        <taxon>Bacteroidota</taxon>
        <taxon>Flavobacteriia</taxon>
        <taxon>Flavobacteriales</taxon>
        <taxon>Flavobacteriaceae</taxon>
    </lineage>
</organism>
<evidence type="ECO:0000259" key="9">
    <source>
        <dbReference type="Pfam" id="PF07715"/>
    </source>
</evidence>
<feature type="signal peptide" evidence="8">
    <location>
        <begin position="1"/>
        <end position="21"/>
    </location>
</feature>
<sequence length="998" mass="107466">MIKMKIAIIALVMICSQSMFSQSKTVSGSVKDATGELLPGVSVIVKGTQKGVQTDFDGLFMIDNVQSTDELVFAYIGMTGKTVLVGANTRIDVVLIESLESLDEIVIVGYGQQSRTTVTGAIATVKSEDISALPVTNAESALQGRAAGLTITNSGSPGSSPSVLIRGLGSVGNNSPLYVIDGVIVGNLSGISPNDIETVSVLKDASTTAVYGAQGSNGVVVVTTKQGKNGKGRLSFNTYTGFQTVTQRYDVLETIDYLKYAGELGVFPNRPLSTYKTNTDWQDEIFRVGMIQDYNLSYSGGTENSTHLFSGEYLKQEGTLIDSGFERYSFRANSSAKFGKVRVGESMSISFGKQNPERDEEGRSLIEHAIKSAPYLSVYNASNLGGFQGPSSSADGQDAVNPVRAQTIGNAINKTLGIIGNVYAEVEIIDGLKFKSQVGLDYYSYDNSSFKPSYSDDSVEGSTTHAQNYAAITRNTGSGQTIIFDNSLTYNTTIADKHNIEALLLVEKYEGQNKNLNASSRNAVTDEVNQVSNEDSSVSSGSSEVNKIGYLGRINYNFDGKYIASASLRRDASSRFGANKRWANFYSASAGWNIAKESFMEDSHFSNLKLRASYGTVGSDAIGDYLYAPSLTGGFEYPIGGAVAFGVTANGGSNQDLQWETKEIINVGLDAGLFNEKFTASLEYYQNTSNDLLIYIPAVLSSGINAGSLPVNAGSVETKGFELVLGFNDYDGDFTWSANLNLGTSKNEVLSLGARDEITGSQYKLGGGDVTRTVVGESLFHFYGLVSDGIYQNQDEVDAVFTANPNQVIVKPGDIRFKDLNGDGTINSEDRTIIGNPFPDITYGLNLDAKYKNFDMSLFITGVAGNEIFNTNTYDLVGGANRLFNVSQSYYNNKWSAANPTGTEPRVLGAPQNNGISDRFVEDGSYTRLKNVSLGYTLPSEMFEKYFSKLRVYVSGTNLVTISDYSGLDPEIGGDEYGIDRGNYPQPKSVLLGIQVSF</sequence>
<reference evidence="10 11" key="1">
    <citation type="submission" date="2017-02" db="EMBL/GenBank/DDBJ databases">
        <title>Trade-off between light-utilization and light-protection in marine flavobacteria.</title>
        <authorList>
            <person name="Kumagai Y."/>
            <person name="Yoshizawa S."/>
            <person name="Kogure K."/>
            <person name="Iwasaki W."/>
        </authorList>
    </citation>
    <scope>NUCLEOTIDE SEQUENCE [LARGE SCALE GENOMIC DNA]</scope>
    <source>
        <strain evidence="10 11">KCTC 23670</strain>
    </source>
</reference>
<evidence type="ECO:0000256" key="7">
    <source>
        <dbReference type="PROSITE-ProRule" id="PRU01360"/>
    </source>
</evidence>
<dbReference type="NCBIfam" id="TIGR04057">
    <property type="entry name" value="SusC_RagA_signa"/>
    <property type="match status" value="1"/>
</dbReference>
<comment type="subcellular location">
    <subcellularLocation>
        <location evidence="1 7">Cell outer membrane</location>
        <topology evidence="1 7">Multi-pass membrane protein</topology>
    </subcellularLocation>
</comment>
<keyword evidence="8" id="KW-0732">Signal</keyword>
<dbReference type="SUPFAM" id="SSF56935">
    <property type="entry name" value="Porins"/>
    <property type="match status" value="1"/>
</dbReference>
<evidence type="ECO:0000313" key="11">
    <source>
        <dbReference type="Proteomes" id="UP000232721"/>
    </source>
</evidence>
<dbReference type="InterPro" id="IPR012910">
    <property type="entry name" value="Plug_dom"/>
</dbReference>
<dbReference type="NCBIfam" id="TIGR04056">
    <property type="entry name" value="OMP_RagA_SusC"/>
    <property type="match status" value="1"/>
</dbReference>
<name>A0ABM6PX08_9FLAO</name>
<dbReference type="RefSeq" id="WP_208890384.1">
    <property type="nucleotide sequence ID" value="NZ_CP150667.1"/>
</dbReference>
<keyword evidence="5 7" id="KW-0472">Membrane</keyword>
<evidence type="ECO:0000256" key="8">
    <source>
        <dbReference type="SAM" id="SignalP"/>
    </source>
</evidence>
<dbReference type="Gene3D" id="2.170.130.10">
    <property type="entry name" value="TonB-dependent receptor, plug domain"/>
    <property type="match status" value="1"/>
</dbReference>
<evidence type="ECO:0000256" key="3">
    <source>
        <dbReference type="ARBA" id="ARBA00022452"/>
    </source>
</evidence>
<dbReference type="InterPro" id="IPR039426">
    <property type="entry name" value="TonB-dep_rcpt-like"/>
</dbReference>
<keyword evidence="6 7" id="KW-0998">Cell outer membrane</keyword>
<keyword evidence="11" id="KW-1185">Reference proteome</keyword>
<evidence type="ECO:0000256" key="4">
    <source>
        <dbReference type="ARBA" id="ARBA00022692"/>
    </source>
</evidence>
<dbReference type="SUPFAM" id="SSF49464">
    <property type="entry name" value="Carboxypeptidase regulatory domain-like"/>
    <property type="match status" value="1"/>
</dbReference>
<feature type="domain" description="TonB-dependent receptor plug" evidence="9">
    <location>
        <begin position="117"/>
        <end position="219"/>
    </location>
</feature>
<evidence type="ECO:0000256" key="2">
    <source>
        <dbReference type="ARBA" id="ARBA00022448"/>
    </source>
</evidence>
<keyword evidence="2 7" id="KW-0813">Transport</keyword>
<dbReference type="InterPro" id="IPR023996">
    <property type="entry name" value="TonB-dep_OMP_SusC/RagA"/>
</dbReference>
<dbReference type="Proteomes" id="UP000232721">
    <property type="component" value="Chromosome"/>
</dbReference>
<evidence type="ECO:0000256" key="1">
    <source>
        <dbReference type="ARBA" id="ARBA00004571"/>
    </source>
</evidence>
<dbReference type="Gene3D" id="2.40.170.20">
    <property type="entry name" value="TonB-dependent receptor, beta-barrel domain"/>
    <property type="match status" value="1"/>
</dbReference>
<comment type="similarity">
    <text evidence="7">Belongs to the TonB-dependent receptor family.</text>
</comment>
<gene>
    <name evidence="10" type="ORF">BTO15_03150</name>
</gene>
<dbReference type="Pfam" id="PF13715">
    <property type="entry name" value="CarbopepD_reg_2"/>
    <property type="match status" value="1"/>
</dbReference>
<evidence type="ECO:0000256" key="5">
    <source>
        <dbReference type="ARBA" id="ARBA00023136"/>
    </source>
</evidence>
<evidence type="ECO:0000256" key="6">
    <source>
        <dbReference type="ARBA" id="ARBA00023237"/>
    </source>
</evidence>
<dbReference type="InterPro" id="IPR023997">
    <property type="entry name" value="TonB-dep_OMP_SusC/RagA_CS"/>
</dbReference>
<dbReference type="Gene3D" id="2.60.40.1120">
    <property type="entry name" value="Carboxypeptidase-like, regulatory domain"/>
    <property type="match status" value="1"/>
</dbReference>
<dbReference type="Pfam" id="PF07715">
    <property type="entry name" value="Plug"/>
    <property type="match status" value="1"/>
</dbReference>
<keyword evidence="3 7" id="KW-1134">Transmembrane beta strand</keyword>